<organism evidence="2 3">
    <name type="scientific">Orchesella dallaii</name>
    <dbReference type="NCBI Taxonomy" id="48710"/>
    <lineage>
        <taxon>Eukaryota</taxon>
        <taxon>Metazoa</taxon>
        <taxon>Ecdysozoa</taxon>
        <taxon>Arthropoda</taxon>
        <taxon>Hexapoda</taxon>
        <taxon>Collembola</taxon>
        <taxon>Entomobryomorpha</taxon>
        <taxon>Entomobryoidea</taxon>
        <taxon>Orchesellidae</taxon>
        <taxon>Orchesellinae</taxon>
        <taxon>Orchesella</taxon>
    </lineage>
</organism>
<feature type="signal peptide" evidence="1">
    <location>
        <begin position="1"/>
        <end position="25"/>
    </location>
</feature>
<dbReference type="EMBL" id="CAXLJM020000055">
    <property type="protein sequence ID" value="CAL8117740.1"/>
    <property type="molecule type" value="Genomic_DNA"/>
</dbReference>
<gene>
    <name evidence="2" type="ORF">ODALV1_LOCUS17834</name>
</gene>
<evidence type="ECO:0000313" key="3">
    <source>
        <dbReference type="Proteomes" id="UP001642540"/>
    </source>
</evidence>
<dbReference type="Proteomes" id="UP001642540">
    <property type="component" value="Unassembled WGS sequence"/>
</dbReference>
<protein>
    <submittedName>
        <fullName evidence="2">Uncharacterized protein</fullName>
    </submittedName>
</protein>
<evidence type="ECO:0000256" key="1">
    <source>
        <dbReference type="SAM" id="SignalP"/>
    </source>
</evidence>
<keyword evidence="3" id="KW-1185">Reference proteome</keyword>
<reference evidence="2 3" key="1">
    <citation type="submission" date="2024-08" db="EMBL/GenBank/DDBJ databases">
        <authorList>
            <person name="Cucini C."/>
            <person name="Frati F."/>
        </authorList>
    </citation>
    <scope>NUCLEOTIDE SEQUENCE [LARGE SCALE GENOMIC DNA]</scope>
</reference>
<keyword evidence="1" id="KW-0732">Signal</keyword>
<evidence type="ECO:0000313" key="2">
    <source>
        <dbReference type="EMBL" id="CAL8117740.1"/>
    </source>
</evidence>
<comment type="caution">
    <text evidence="2">The sequence shown here is derived from an EMBL/GenBank/DDBJ whole genome shotgun (WGS) entry which is preliminary data.</text>
</comment>
<feature type="chain" id="PRO_5046295641" evidence="1">
    <location>
        <begin position="26"/>
        <end position="195"/>
    </location>
</feature>
<name>A0ABP1R8Y8_9HEXA</name>
<proteinExistence type="predicted"/>
<accession>A0ABP1R8Y8</accession>
<sequence>MRLFRSGLLVFIILSISLHYPLVSSSYPADTVFHRLTCHKGFHLAAPQLLSKIEGALYRCLARYPNSEPDTYRDCLNFCMAQEIQMFSYSGNRIQFNKTNLMHALSEWFGGEDGPWIVKGIGNDFERCVNQYSHILSQDLSCVLNNGDLKSNQTVLWKCFQAVLPCEPEPLIGMGTDKNIYVSKFDLKKTVDLVQ</sequence>